<feature type="region of interest" description="Disordered" evidence="1">
    <location>
        <begin position="1"/>
        <end position="121"/>
    </location>
</feature>
<dbReference type="EMBL" id="LT984814">
    <property type="protein sequence ID" value="SPD68238.1"/>
    <property type="molecule type" value="Genomic_DNA"/>
</dbReference>
<dbReference type="AlphaFoldDB" id="A0A9Q7UY39"/>
<evidence type="ECO:0000256" key="1">
    <source>
        <dbReference type="SAM" id="MobiDB-lite"/>
    </source>
</evidence>
<geneLocation type="plasmid" evidence="3">
    <name>cbm2636_mp</name>
</geneLocation>
<accession>A0A9Q7UY39</accession>
<reference evidence="2 3" key="1">
    <citation type="submission" date="2018-01" db="EMBL/GenBank/DDBJ databases">
        <authorList>
            <person name="Clerissi C."/>
        </authorList>
    </citation>
    <scope>NUCLEOTIDE SEQUENCE [LARGE SCALE GENOMIC DNA]</scope>
    <source>
        <strain evidence="2">Cupriavidus taiwanensis SWF 66322</strain>
        <plasmid evidence="3">cbm2636_mp</plasmid>
    </source>
</reference>
<keyword evidence="2" id="KW-0614">Plasmid</keyword>
<feature type="compositionally biased region" description="Low complexity" evidence="1">
    <location>
        <begin position="50"/>
        <end position="62"/>
    </location>
</feature>
<feature type="compositionally biased region" description="Low complexity" evidence="1">
    <location>
        <begin position="84"/>
        <end position="110"/>
    </location>
</feature>
<organism evidence="2 3">
    <name type="scientific">Cupriavidus taiwanensis</name>
    <dbReference type="NCBI Taxonomy" id="164546"/>
    <lineage>
        <taxon>Bacteria</taxon>
        <taxon>Pseudomonadati</taxon>
        <taxon>Pseudomonadota</taxon>
        <taxon>Betaproteobacteria</taxon>
        <taxon>Burkholderiales</taxon>
        <taxon>Burkholderiaceae</taxon>
        <taxon>Cupriavidus</taxon>
    </lineage>
</organism>
<name>A0A9Q7UY39_9BURK</name>
<proteinExistence type="predicted"/>
<feature type="compositionally biased region" description="Basic and acidic residues" evidence="1">
    <location>
        <begin position="1"/>
        <end position="24"/>
    </location>
</feature>
<evidence type="ECO:0000313" key="2">
    <source>
        <dbReference type="EMBL" id="SPD68238.1"/>
    </source>
</evidence>
<sequence length="121" mass="12163">MDRGFAHGEGRGHGLRGQARDRAGQHGAVQLSHAAGAGLGALARQRRGARAAVGGAVPQGAGHHPDRAAGLRPRRQRGMGKAGAALTPAPKSLKLAAAPPVACGGPVDPVAEAHHVPTRNR</sequence>
<protein>
    <submittedName>
        <fullName evidence="2">Uncharacterized protein</fullName>
    </submittedName>
</protein>
<feature type="compositionally biased region" description="Low complexity" evidence="1">
    <location>
        <begin position="34"/>
        <end position="43"/>
    </location>
</feature>
<evidence type="ECO:0000313" key="3">
    <source>
        <dbReference type="Proteomes" id="UP000254259"/>
    </source>
</evidence>
<dbReference type="Proteomes" id="UP000254259">
    <property type="component" value="Plasmid CBM2636_mp"/>
</dbReference>
<gene>
    <name evidence="2" type="ORF">CBM2636_MP21088</name>
</gene>